<dbReference type="AlphaFoldDB" id="A0AA47EF56"/>
<dbReference type="Proteomes" id="UP001164733">
    <property type="component" value="Chromosome"/>
</dbReference>
<dbReference type="RefSeq" id="WP_216123326.1">
    <property type="nucleotide sequence ID" value="NZ_CP086239.1"/>
</dbReference>
<name>A0AA47EF56_9CLOT</name>
<reference evidence="1" key="1">
    <citation type="submission" date="2021-11" db="EMBL/GenBank/DDBJ databases">
        <title>Clostridia strains as spoilage organisms.</title>
        <authorList>
            <person name="Wambui J."/>
            <person name="Stevens M.J.A."/>
            <person name="Stephan R."/>
        </authorList>
    </citation>
    <scope>NUCLEOTIDE SEQUENCE</scope>
    <source>
        <strain evidence="1">CF009</strain>
    </source>
</reference>
<accession>A0AA47EF56</accession>
<evidence type="ECO:0000313" key="2">
    <source>
        <dbReference type="Proteomes" id="UP001164733"/>
    </source>
</evidence>
<organism evidence="1 2">
    <name type="scientific">Clostridium estertheticum</name>
    <dbReference type="NCBI Taxonomy" id="238834"/>
    <lineage>
        <taxon>Bacteria</taxon>
        <taxon>Bacillati</taxon>
        <taxon>Bacillota</taxon>
        <taxon>Clostridia</taxon>
        <taxon>Eubacteriales</taxon>
        <taxon>Clostridiaceae</taxon>
        <taxon>Clostridium</taxon>
    </lineage>
</organism>
<sequence length="191" mass="21205">MNQIKCKDIDESLLKAVNIPIELYESTLGQYFIGYADNLVFGEGTSAWARLYNPIKSGVILHVNVWTVTDVSDSAFRAQFWFNATPPESDVNYAPVTPTNLVIKPQPRAKVRLEYASNVTGEPTGGIKAFVRRAQPETTLVESENGKIIIGEGGNFLVFLSNPETPELLTSGRIAFGFWEEKIKNNCKCND</sequence>
<evidence type="ECO:0000313" key="1">
    <source>
        <dbReference type="EMBL" id="WAG59069.1"/>
    </source>
</evidence>
<dbReference type="Pfam" id="PF19640">
    <property type="entry name" value="DUF6143"/>
    <property type="match status" value="1"/>
</dbReference>
<dbReference type="EMBL" id="CP086239">
    <property type="protein sequence ID" value="WAG59069.1"/>
    <property type="molecule type" value="Genomic_DNA"/>
</dbReference>
<proteinExistence type="predicted"/>
<protein>
    <submittedName>
        <fullName evidence="1">DUF6143 family protein</fullName>
    </submittedName>
</protein>
<gene>
    <name evidence="1" type="ORF">LL038_15655</name>
</gene>
<dbReference type="InterPro" id="IPR046141">
    <property type="entry name" value="DUF6143"/>
</dbReference>